<sequence length="36" mass="4127">MDSRRHKKAGYPLHMKGATDTFSFKPTVITYNEANI</sequence>
<reference evidence="1" key="1">
    <citation type="submission" date="2019-11" db="EMBL/GenBank/DDBJ databases">
        <authorList>
            <person name="Feng L."/>
        </authorList>
    </citation>
    <scope>NUCLEOTIDE SEQUENCE</scope>
    <source>
        <strain evidence="1">PmerdaeLFYP103</strain>
    </source>
</reference>
<dbReference type="EMBL" id="CACRUV010000010">
    <property type="protein sequence ID" value="VYT78063.1"/>
    <property type="molecule type" value="Genomic_DNA"/>
</dbReference>
<gene>
    <name evidence="1" type="ORF">PMLFYP103_00552</name>
</gene>
<organism evidence="1">
    <name type="scientific">Parabacteroides merdae</name>
    <dbReference type="NCBI Taxonomy" id="46503"/>
    <lineage>
        <taxon>Bacteria</taxon>
        <taxon>Pseudomonadati</taxon>
        <taxon>Bacteroidota</taxon>
        <taxon>Bacteroidia</taxon>
        <taxon>Bacteroidales</taxon>
        <taxon>Tannerellaceae</taxon>
        <taxon>Parabacteroides</taxon>
    </lineage>
</organism>
<evidence type="ECO:0000313" key="1">
    <source>
        <dbReference type="EMBL" id="VYT78063.1"/>
    </source>
</evidence>
<dbReference type="AlphaFoldDB" id="A0A6N2ZHC1"/>
<protein>
    <submittedName>
        <fullName evidence="1">Uncharacterized protein</fullName>
    </submittedName>
</protein>
<accession>A0A6N2ZHC1</accession>
<proteinExistence type="predicted"/>
<name>A0A6N2ZHC1_9BACT</name>